<evidence type="ECO:0000313" key="1">
    <source>
        <dbReference type="EMBL" id="MSS64511.1"/>
    </source>
</evidence>
<protein>
    <recommendedName>
        <fullName evidence="3">GP-PDE domain-containing protein</fullName>
    </recommendedName>
</protein>
<keyword evidence="2" id="KW-1185">Reference proteome</keyword>
<dbReference type="RefSeq" id="WP_154519897.1">
    <property type="nucleotide sequence ID" value="NZ_VUMT01000020.1"/>
</dbReference>
<organism evidence="1 2">
    <name type="scientific">Velocimicrobium porci</name>
    <dbReference type="NCBI Taxonomy" id="2606634"/>
    <lineage>
        <taxon>Bacteria</taxon>
        <taxon>Bacillati</taxon>
        <taxon>Bacillota</taxon>
        <taxon>Clostridia</taxon>
        <taxon>Lachnospirales</taxon>
        <taxon>Lachnospiraceae</taxon>
        <taxon>Velocimicrobium</taxon>
    </lineage>
</organism>
<proteinExistence type="predicted"/>
<dbReference type="EMBL" id="VUMT01000020">
    <property type="protein sequence ID" value="MSS64511.1"/>
    <property type="molecule type" value="Genomic_DNA"/>
</dbReference>
<evidence type="ECO:0000313" key="2">
    <source>
        <dbReference type="Proteomes" id="UP000482209"/>
    </source>
</evidence>
<name>A0A6L5Y1C1_9FIRM</name>
<evidence type="ECO:0008006" key="3">
    <source>
        <dbReference type="Google" id="ProtNLM"/>
    </source>
</evidence>
<dbReference type="AlphaFoldDB" id="A0A6L5Y1C1"/>
<dbReference type="Proteomes" id="UP000482209">
    <property type="component" value="Unassembled WGS sequence"/>
</dbReference>
<gene>
    <name evidence="1" type="ORF">FYJ58_11595</name>
</gene>
<comment type="caution">
    <text evidence="1">The sequence shown here is derived from an EMBL/GenBank/DDBJ whole genome shotgun (WGS) entry which is preliminary data.</text>
</comment>
<sequence>MEYIAHRINTIEELKKLSPQYGVELDLRDDLNGNIYISHNPFEHGESFEEYLKQYHHGTMILNVKSERIEHKILEMLQRYNISKYFFLDSSFPMIKLLSDMGEKNVAVRFSEYEGIDTLENMAGRIEWVWVDTFSCLPLDKKMFSHIKKLGYKVCLVSPELQGQPEKLEEYAKQIVDENIEFDAICSKIYKIPEWKKELLNVSVMQD</sequence>
<accession>A0A6L5Y1C1</accession>
<reference evidence="1 2" key="1">
    <citation type="submission" date="2019-08" db="EMBL/GenBank/DDBJ databases">
        <title>In-depth cultivation of the pig gut microbiome towards novel bacterial diversity and tailored functional studies.</title>
        <authorList>
            <person name="Wylensek D."/>
            <person name="Hitch T.C.A."/>
            <person name="Clavel T."/>
        </authorList>
    </citation>
    <scope>NUCLEOTIDE SEQUENCE [LARGE SCALE GENOMIC DNA]</scope>
    <source>
        <strain evidence="1 2">WCA-693-APC-MOT-I</strain>
    </source>
</reference>